<feature type="compositionally biased region" description="Polar residues" evidence="1">
    <location>
        <begin position="400"/>
        <end position="421"/>
    </location>
</feature>
<organism evidence="3 4">
    <name type="scientific">Arthrobotrys musiformis</name>
    <dbReference type="NCBI Taxonomy" id="47236"/>
    <lineage>
        <taxon>Eukaryota</taxon>
        <taxon>Fungi</taxon>
        <taxon>Dikarya</taxon>
        <taxon>Ascomycota</taxon>
        <taxon>Pezizomycotina</taxon>
        <taxon>Orbiliomycetes</taxon>
        <taxon>Orbiliales</taxon>
        <taxon>Orbiliaceae</taxon>
        <taxon>Arthrobotrys</taxon>
    </lineage>
</organism>
<dbReference type="PANTHER" id="PTHR23079">
    <property type="entry name" value="RNA-DEPENDENT RNA POLYMERASE"/>
    <property type="match status" value="1"/>
</dbReference>
<feature type="domain" description="RDRP core" evidence="2">
    <location>
        <begin position="772"/>
        <end position="1411"/>
    </location>
</feature>
<dbReference type="GO" id="GO:0031380">
    <property type="term" value="C:nuclear RNA-directed RNA polymerase complex"/>
    <property type="evidence" value="ECO:0007669"/>
    <property type="project" value="TreeGrafter"/>
</dbReference>
<keyword evidence="4" id="KW-1185">Reference proteome</keyword>
<feature type="compositionally biased region" description="Low complexity" evidence="1">
    <location>
        <begin position="497"/>
        <end position="513"/>
    </location>
</feature>
<dbReference type="GO" id="GO:0003968">
    <property type="term" value="F:RNA-directed RNA polymerase activity"/>
    <property type="evidence" value="ECO:0007669"/>
    <property type="project" value="UniProtKB-KW"/>
</dbReference>
<feature type="region of interest" description="Disordered" evidence="1">
    <location>
        <begin position="470"/>
        <end position="580"/>
    </location>
</feature>
<dbReference type="Pfam" id="PF05183">
    <property type="entry name" value="RdRP"/>
    <property type="match status" value="1"/>
</dbReference>
<evidence type="ECO:0000313" key="3">
    <source>
        <dbReference type="EMBL" id="KAK6509689.1"/>
    </source>
</evidence>
<feature type="region of interest" description="Disordered" evidence="1">
    <location>
        <begin position="251"/>
        <end position="421"/>
    </location>
</feature>
<dbReference type="InterPro" id="IPR057596">
    <property type="entry name" value="RDRP_core"/>
</dbReference>
<feature type="compositionally biased region" description="Low complexity" evidence="1">
    <location>
        <begin position="330"/>
        <end position="346"/>
    </location>
</feature>
<feature type="compositionally biased region" description="Polar residues" evidence="1">
    <location>
        <begin position="559"/>
        <end position="580"/>
    </location>
</feature>
<name>A0AAV9WJG8_9PEZI</name>
<dbReference type="PANTHER" id="PTHR23079:SF14">
    <property type="entry name" value="RNA-DEPENDENT RNA POLYMERASE"/>
    <property type="match status" value="1"/>
</dbReference>
<feature type="region of interest" description="Disordered" evidence="1">
    <location>
        <begin position="1618"/>
        <end position="1641"/>
    </location>
</feature>
<comment type="caution">
    <text evidence="3">The sequence shown here is derived from an EMBL/GenBank/DDBJ whole genome shotgun (WGS) entry which is preliminary data.</text>
</comment>
<dbReference type="GO" id="GO:0003723">
    <property type="term" value="F:RNA binding"/>
    <property type="evidence" value="ECO:0007669"/>
    <property type="project" value="UniProtKB-KW"/>
</dbReference>
<gene>
    <name evidence="3" type="ORF">TWF481_004420</name>
</gene>
<evidence type="ECO:0000259" key="2">
    <source>
        <dbReference type="Pfam" id="PF05183"/>
    </source>
</evidence>
<dbReference type="Proteomes" id="UP001370758">
    <property type="component" value="Unassembled WGS sequence"/>
</dbReference>
<dbReference type="GO" id="GO:0030422">
    <property type="term" value="P:siRNA processing"/>
    <property type="evidence" value="ECO:0007669"/>
    <property type="project" value="TreeGrafter"/>
</dbReference>
<reference evidence="3 4" key="1">
    <citation type="submission" date="2023-08" db="EMBL/GenBank/DDBJ databases">
        <authorList>
            <person name="Palmer J.M."/>
        </authorList>
    </citation>
    <scope>NUCLEOTIDE SEQUENCE [LARGE SCALE GENOMIC DNA]</scope>
    <source>
        <strain evidence="3 4">TWF481</strain>
    </source>
</reference>
<evidence type="ECO:0000256" key="1">
    <source>
        <dbReference type="SAM" id="MobiDB-lite"/>
    </source>
</evidence>
<feature type="compositionally biased region" description="Polar residues" evidence="1">
    <location>
        <begin position="520"/>
        <end position="545"/>
    </location>
</feature>
<sequence length="1641" mass="185239">MLFGCPEQFGPYLQDMSSVSDFNLSQDSTFQEVFHALKAKFGFPLPPEELDLASLGHEAYNFFAQSKFLLTYSRRNFIAAVKEFEAFANLDNLAEETLSKASGVQSTERRQAAIQQRRMRAFNQELEKQLKIFKRDGGSIVTQGNQRNSVVGPAGRLATTQRANSLIKTSDNTRQKVLEWQQNNMAARSSGSSNPQSRSGLRTRESFDNEMNDAFPYSFEEPTEIDNEVDESGMIPVHSFRAEVLPGALPEVGSQVPTSRGNPQPRQHPRAAPPPSNPLSASVHSPPSKPVNPQNYNWGAYVPPPETLQRPNSSQVPKPSAVPALNSTLPTTAAAKPAIFAPSAPSDTSTRHPRLEDIRKRERDDRSCDIVERPSKRQSPISQDRPKAMNVPPPRATPGASFSRNTIRQPSLAENQVPSRLKTSVNRRSFETDTTEDSMIDSMFRSRNEYQGTQPTSFNSTMEGKVVTPGRYEDPPEEFIPPPQRPRGESHIGAFHSSRTMSSSSTSSMNGSRPVMRSNRAASPSTQLHSEMEQASSRGSYSVGGSTLEGLCTLDLPKSQRQPPLSNNRPTSRTNPAQIRSNSVVVNTGIHQPDHESAYNSAVSEPPSEVRLPLTESGKPCKFCFFQTLAGESFPGDCYNELFQDLNVPFWLQWEVERIILGTTARDTESSAVPTLLRDLLAAFIAEPDMGYEDARNKLIEFRAQFNLEEKHSIPDLKRELYASILHSENGWSNKIQLSADLHMEKITDPNRASSEVLKPTLRPRSLNLRPTSTRFDRKFGSDRFMTLRIPKIGSISKSKLDPETHYSALARYLSHEGFEFLGRRWRAICHRASTKDENGKRISLAKQDKNLQVIVIMFAESGPGLKPVDQRAAVEWLVPIGSNIDSKQCKLYARIALGFSTTTPTVIFEEDEIDYKIKDIHTRGLEPDRDGNLPEYCLTDGCGLVSPAVLRAVARQLGLPYPPSAVQARIGAAKGLWIVDPSIPLDSEEMQIRIRPDQNKFKDISREPEHRTLDICNTSKPLKVSALNLQFIIILLHNGVTESTLEELLREDIRNEVTELFKDGKLDDGASLRKYLERVRLNGSRRDGKVTAMKGRMPSDLAERAVDLINAGFNLQNLTLKKWFEKVLVRHCESIQEKMRIRIAQSCQPYCVPDPSGKLRKGQVYLRFGPESRFVDPKTMMAMDILRGDVLVGRNPAHFASDVQKVTAVDIPELRYLTDVIVFPADSESNDRSLADYLSGGDYDGDRVWTCWDQRMVREFKGELIHGPSTVNIEAYFSIDRKEMWEDFEEDESHDAFSTFIERHLKTAMKDDLLGQCTTLFEKFVYKNYNDKRGVLNLKEAKELGVACGKLVDAPKQGIQFKPQYWERFKSNYGNGTSMPYYKKSEKELSKELRKAKESRHPIDKLKFRVARHEISSLLTSFEHSCADASHRDDDLLVYANQQFGRCDKDMGSGDPFEKEMAKALLKQKNHLNSRLEFLRQKWGRYWEGRDFESEDQRELETTRTFVEDCVRLFDDIEPCEDDSPVGKALIAQWKLRQRDQFSDWSRLKACLLYERTSRRQDSSPALPWFVAGDILCFEKWRVVSEKSGRRSGVVIPPISSVSRIKASALKRVAEEGDWLSGESGEEGGNQDYSDDDLAD</sequence>
<feature type="compositionally biased region" description="Basic and acidic residues" evidence="1">
    <location>
        <begin position="349"/>
        <end position="375"/>
    </location>
</feature>
<protein>
    <recommendedName>
        <fullName evidence="2">RDRP core domain-containing protein</fullName>
    </recommendedName>
</protein>
<feature type="compositionally biased region" description="Low complexity" evidence="1">
    <location>
        <begin position="188"/>
        <end position="200"/>
    </location>
</feature>
<evidence type="ECO:0000313" key="4">
    <source>
        <dbReference type="Proteomes" id="UP001370758"/>
    </source>
</evidence>
<dbReference type="EMBL" id="JAVHJL010000002">
    <property type="protein sequence ID" value="KAK6509689.1"/>
    <property type="molecule type" value="Genomic_DNA"/>
</dbReference>
<proteinExistence type="predicted"/>
<accession>A0AAV9WJG8</accession>
<dbReference type="InterPro" id="IPR007855">
    <property type="entry name" value="RDRP"/>
</dbReference>
<feature type="region of interest" description="Disordered" evidence="1">
    <location>
        <begin position="183"/>
        <end position="202"/>
    </location>
</feature>